<feature type="compositionally biased region" description="Basic residues" evidence="10">
    <location>
        <begin position="1"/>
        <end position="23"/>
    </location>
</feature>
<keyword evidence="2" id="KW-0479">Metal-binding</keyword>
<evidence type="ECO:0000256" key="4">
    <source>
        <dbReference type="ARBA" id="ARBA00022771"/>
    </source>
</evidence>
<evidence type="ECO:0000256" key="2">
    <source>
        <dbReference type="ARBA" id="ARBA00022723"/>
    </source>
</evidence>
<dbReference type="PROSITE" id="PS50157">
    <property type="entry name" value="ZINC_FINGER_C2H2_2"/>
    <property type="match status" value="9"/>
</dbReference>
<evidence type="ECO:0000256" key="10">
    <source>
        <dbReference type="SAM" id="MobiDB-lite"/>
    </source>
</evidence>
<keyword evidence="7" id="KW-0804">Transcription</keyword>
<accession>A0A8J9VL26</accession>
<dbReference type="Pfam" id="PF00096">
    <property type="entry name" value="zf-C2H2"/>
    <property type="match status" value="5"/>
</dbReference>
<dbReference type="AlphaFoldDB" id="A0A8J9VL26"/>
<gene>
    <name evidence="12" type="ORF">BINO364_LOCUS13689</name>
</gene>
<dbReference type="InterPro" id="IPR036236">
    <property type="entry name" value="Znf_C2H2_sf"/>
</dbReference>
<feature type="domain" description="C2H2-type" evidence="11">
    <location>
        <begin position="171"/>
        <end position="199"/>
    </location>
</feature>
<keyword evidence="13" id="KW-1185">Reference proteome</keyword>
<dbReference type="FunFam" id="3.30.160.60:FF:001289">
    <property type="entry name" value="Zinc finger protein 574"/>
    <property type="match status" value="1"/>
</dbReference>
<organism evidence="12 13">
    <name type="scientific">Brenthis ino</name>
    <name type="common">lesser marbled fritillary</name>
    <dbReference type="NCBI Taxonomy" id="405034"/>
    <lineage>
        <taxon>Eukaryota</taxon>
        <taxon>Metazoa</taxon>
        <taxon>Ecdysozoa</taxon>
        <taxon>Arthropoda</taxon>
        <taxon>Hexapoda</taxon>
        <taxon>Insecta</taxon>
        <taxon>Pterygota</taxon>
        <taxon>Neoptera</taxon>
        <taxon>Endopterygota</taxon>
        <taxon>Lepidoptera</taxon>
        <taxon>Glossata</taxon>
        <taxon>Ditrysia</taxon>
        <taxon>Papilionoidea</taxon>
        <taxon>Nymphalidae</taxon>
        <taxon>Heliconiinae</taxon>
        <taxon>Argynnini</taxon>
        <taxon>Brenthis</taxon>
    </lineage>
</organism>
<keyword evidence="4 9" id="KW-0863">Zinc-finger</keyword>
<keyword evidence="5" id="KW-0862">Zinc</keyword>
<evidence type="ECO:0000256" key="6">
    <source>
        <dbReference type="ARBA" id="ARBA00023015"/>
    </source>
</evidence>
<dbReference type="PANTHER" id="PTHR24377">
    <property type="entry name" value="IP01015P-RELATED"/>
    <property type="match status" value="1"/>
</dbReference>
<feature type="domain" description="C2H2-type" evidence="11">
    <location>
        <begin position="284"/>
        <end position="311"/>
    </location>
</feature>
<feature type="region of interest" description="Disordered" evidence="10">
    <location>
        <begin position="482"/>
        <end position="501"/>
    </location>
</feature>
<feature type="domain" description="C2H2-type" evidence="11">
    <location>
        <begin position="370"/>
        <end position="397"/>
    </location>
</feature>
<feature type="domain" description="C2H2-type" evidence="11">
    <location>
        <begin position="139"/>
        <end position="157"/>
    </location>
</feature>
<feature type="domain" description="C2H2-type" evidence="11">
    <location>
        <begin position="256"/>
        <end position="283"/>
    </location>
</feature>
<feature type="non-terminal residue" evidence="12">
    <location>
        <position position="615"/>
    </location>
</feature>
<dbReference type="SUPFAM" id="SSF57667">
    <property type="entry name" value="beta-beta-alpha zinc fingers"/>
    <property type="match status" value="6"/>
</dbReference>
<protein>
    <recommendedName>
        <fullName evidence="11">C2H2-type domain-containing protein</fullName>
    </recommendedName>
</protein>
<feature type="domain" description="C2H2-type" evidence="11">
    <location>
        <begin position="229"/>
        <end position="256"/>
    </location>
</feature>
<dbReference type="Gene3D" id="3.30.160.60">
    <property type="entry name" value="Classic Zinc Finger"/>
    <property type="match status" value="8"/>
</dbReference>
<feature type="compositionally biased region" description="Acidic residues" evidence="10">
    <location>
        <begin position="484"/>
        <end position="501"/>
    </location>
</feature>
<evidence type="ECO:0000256" key="7">
    <source>
        <dbReference type="ARBA" id="ARBA00023163"/>
    </source>
</evidence>
<reference evidence="12" key="1">
    <citation type="submission" date="2021-12" db="EMBL/GenBank/DDBJ databases">
        <authorList>
            <person name="Martin H S."/>
        </authorList>
    </citation>
    <scope>NUCLEOTIDE SEQUENCE</scope>
</reference>
<keyword evidence="8" id="KW-0539">Nucleus</keyword>
<dbReference type="Proteomes" id="UP000838878">
    <property type="component" value="Chromosome 7"/>
</dbReference>
<feature type="region of interest" description="Disordered" evidence="10">
    <location>
        <begin position="1"/>
        <end position="25"/>
    </location>
</feature>
<dbReference type="SMART" id="SM00355">
    <property type="entry name" value="ZnF_C2H2"/>
    <property type="match status" value="13"/>
</dbReference>
<dbReference type="OrthoDB" id="654211at2759"/>
<dbReference type="GO" id="GO:0006357">
    <property type="term" value="P:regulation of transcription by RNA polymerase II"/>
    <property type="evidence" value="ECO:0007669"/>
    <property type="project" value="UniProtKB-ARBA"/>
</dbReference>
<dbReference type="FunFam" id="3.30.160.60:FF:002343">
    <property type="entry name" value="Zinc finger protein 33A"/>
    <property type="match status" value="1"/>
</dbReference>
<dbReference type="GO" id="GO:0005634">
    <property type="term" value="C:nucleus"/>
    <property type="evidence" value="ECO:0007669"/>
    <property type="project" value="UniProtKB-SubCell"/>
</dbReference>
<evidence type="ECO:0000256" key="9">
    <source>
        <dbReference type="PROSITE-ProRule" id="PRU00042"/>
    </source>
</evidence>
<keyword evidence="3" id="KW-0677">Repeat</keyword>
<evidence type="ECO:0000256" key="8">
    <source>
        <dbReference type="ARBA" id="ARBA00023242"/>
    </source>
</evidence>
<feature type="domain" description="C2H2-type" evidence="11">
    <location>
        <begin position="81"/>
        <end position="108"/>
    </location>
</feature>
<feature type="region of interest" description="Disordered" evidence="10">
    <location>
        <begin position="596"/>
        <end position="615"/>
    </location>
</feature>
<evidence type="ECO:0000313" key="13">
    <source>
        <dbReference type="Proteomes" id="UP000838878"/>
    </source>
</evidence>
<feature type="compositionally biased region" description="Acidic residues" evidence="10">
    <location>
        <begin position="599"/>
        <end position="615"/>
    </location>
</feature>
<dbReference type="InterPro" id="IPR013087">
    <property type="entry name" value="Znf_C2H2_type"/>
</dbReference>
<comment type="subcellular location">
    <subcellularLocation>
        <location evidence="1">Nucleus</location>
    </subcellularLocation>
</comment>
<dbReference type="GO" id="GO:0008270">
    <property type="term" value="F:zinc ion binding"/>
    <property type="evidence" value="ECO:0007669"/>
    <property type="project" value="UniProtKB-KW"/>
</dbReference>
<proteinExistence type="predicted"/>
<evidence type="ECO:0000256" key="5">
    <source>
        <dbReference type="ARBA" id="ARBA00022833"/>
    </source>
</evidence>
<evidence type="ECO:0000256" key="1">
    <source>
        <dbReference type="ARBA" id="ARBA00004123"/>
    </source>
</evidence>
<dbReference type="InterPro" id="IPR050826">
    <property type="entry name" value="Krueppel_C2H2_ZnFinger"/>
</dbReference>
<evidence type="ECO:0000259" key="11">
    <source>
        <dbReference type="PROSITE" id="PS50157"/>
    </source>
</evidence>
<name>A0A8J9VL26_9NEOP</name>
<evidence type="ECO:0000256" key="3">
    <source>
        <dbReference type="ARBA" id="ARBA00022737"/>
    </source>
</evidence>
<dbReference type="EMBL" id="OV170227">
    <property type="protein sequence ID" value="CAH0728480.1"/>
    <property type="molecule type" value="Genomic_DNA"/>
</dbReference>
<evidence type="ECO:0000313" key="12">
    <source>
        <dbReference type="EMBL" id="CAH0728480.1"/>
    </source>
</evidence>
<feature type="domain" description="C2H2-type" evidence="11">
    <location>
        <begin position="309"/>
        <end position="336"/>
    </location>
</feature>
<dbReference type="PROSITE" id="PS00028">
    <property type="entry name" value="ZINC_FINGER_C2H2_1"/>
    <property type="match status" value="5"/>
</dbReference>
<keyword evidence="6" id="KW-0805">Transcription regulation</keyword>
<sequence>MPRKRKSSKRLGRPPGSKNKKAKKIENLIKIEGDSDESTQADNVCTYCSQSFDTKINFNRHRKSCLKRITQEVQTELKPTYNCKQCHKKYRFKKSYTKHLRDEHSEAPGSIPCSQCSVVCPNLEVLTKHIQNIHEREIFECEHCGKKFVRRSHVLRHILQKGCDGRNVAVYPCEICEATFSRKDNLMVHLRMQHIPTKFFSCKLCSYQTRNFSKLIVHNQLKHTETPQFECDHCGKVTSSRGAIAKHLEIHGEKKFACDVCGYSTFTIEVMRRHVFTHLPEKPYKCKMCGTSYIQKVQLQRHLQKHVGNQCLKCGEAFQTKAKLLIHSRKHMGLNKLLCPVDNCIHGKKEFANEESLQSHVKMHLDDKPFACEVCSKRFHNEANMRRHTSTHALERPRRCMYCVAARAYVRGEQLVRHVRKTHPAVFRERLLHVRSVLGSNPGVERVKKSELESILNVLDAESDRILEGYGHGVLYGGLQEQASDAEEEQTQEEESSPLMSEEELADSLRKLLSQLIDKEMLECFGWPDESVDEILEKVIENCGARTADKQKWTRVQRLRENAKHLFLYVIEDKNIARMLDTHTIDQIVTHILAQVSQSDDEEDSSDDTNDNVKA</sequence>
<feature type="domain" description="C2H2-type" evidence="11">
    <location>
        <begin position="342"/>
        <end position="369"/>
    </location>
</feature>